<dbReference type="RefSeq" id="WP_168412374.1">
    <property type="nucleotide sequence ID" value="NZ_JAAXPW010000015.1"/>
</dbReference>
<keyword evidence="1" id="KW-0175">Coiled coil</keyword>
<sequence length="298" mass="33528">MIDFSSLPSSEAELLNEINASTKGVRFTFTGSIDESNLYNDINKRLSILETSLEIDKEELNAIQQENDNFRVSIDEKEEVMLRIDWLRRLYEVKEAIQSVETKEHAEQLRTKIASVQTCPMKNELLAKLDSLVKSLPSEQTEQPQLSPEQELMEKAIVEAGDAFINLGRAGREYVINDLLKKLGGDVPVASIQEAVSALEEQVARLAGIDDVEELQAQLETLPLSNYSRLSSERKQTVAEQLIENKQWKGLASLDRLIHQLDAKLSAEEEQEMMQSMESGIVTALDVNQLEGLAIQIR</sequence>
<name>A0A840PWK1_URETH</name>
<dbReference type="EMBL" id="JACHGZ010000014">
    <property type="protein sequence ID" value="MBB5149101.1"/>
    <property type="molecule type" value="Genomic_DNA"/>
</dbReference>
<dbReference type="AlphaFoldDB" id="A0A840PWK1"/>
<accession>A0A840PWK1</accession>
<evidence type="ECO:0000256" key="1">
    <source>
        <dbReference type="SAM" id="Coils"/>
    </source>
</evidence>
<keyword evidence="3" id="KW-1185">Reference proteome</keyword>
<organism evidence="2 3">
    <name type="scientific">Ureibacillus thermosphaericus</name>
    <dbReference type="NCBI Taxonomy" id="51173"/>
    <lineage>
        <taxon>Bacteria</taxon>
        <taxon>Bacillati</taxon>
        <taxon>Bacillota</taxon>
        <taxon>Bacilli</taxon>
        <taxon>Bacillales</taxon>
        <taxon>Caryophanaceae</taxon>
        <taxon>Ureibacillus</taxon>
    </lineage>
</organism>
<evidence type="ECO:0000313" key="2">
    <source>
        <dbReference type="EMBL" id="MBB5149101.1"/>
    </source>
</evidence>
<protein>
    <submittedName>
        <fullName evidence="2">Uncharacterized protein</fullName>
    </submittedName>
</protein>
<proteinExistence type="predicted"/>
<comment type="caution">
    <text evidence="2">The sequence shown here is derived from an EMBL/GenBank/DDBJ whole genome shotgun (WGS) entry which is preliminary data.</text>
</comment>
<gene>
    <name evidence="2" type="ORF">HNR36_001488</name>
</gene>
<reference evidence="2 3" key="1">
    <citation type="submission" date="2020-08" db="EMBL/GenBank/DDBJ databases">
        <title>Genomic Encyclopedia of Type Strains, Phase IV (KMG-IV): sequencing the most valuable type-strain genomes for metagenomic binning, comparative biology and taxonomic classification.</title>
        <authorList>
            <person name="Goeker M."/>
        </authorList>
    </citation>
    <scope>NUCLEOTIDE SEQUENCE [LARGE SCALE GENOMIC DNA]</scope>
    <source>
        <strain evidence="2 3">DSM 10633</strain>
    </source>
</reference>
<dbReference type="Proteomes" id="UP000557217">
    <property type="component" value="Unassembled WGS sequence"/>
</dbReference>
<evidence type="ECO:0000313" key="3">
    <source>
        <dbReference type="Proteomes" id="UP000557217"/>
    </source>
</evidence>
<feature type="coiled-coil region" evidence="1">
    <location>
        <begin position="46"/>
        <end position="80"/>
    </location>
</feature>